<protein>
    <submittedName>
        <fullName evidence="1">Uncharacterized protein</fullName>
    </submittedName>
</protein>
<dbReference type="Proteomes" id="UP000829720">
    <property type="component" value="Unassembled WGS sequence"/>
</dbReference>
<dbReference type="EMBL" id="JAERUA010000018">
    <property type="protein sequence ID" value="KAI1887735.1"/>
    <property type="molecule type" value="Genomic_DNA"/>
</dbReference>
<name>A0A8T3CYN2_9TELE</name>
<evidence type="ECO:0000313" key="1">
    <source>
        <dbReference type="EMBL" id="KAI1887735.1"/>
    </source>
</evidence>
<comment type="caution">
    <text evidence="1">The sequence shown here is derived from an EMBL/GenBank/DDBJ whole genome shotgun (WGS) entry which is preliminary data.</text>
</comment>
<dbReference type="AlphaFoldDB" id="A0A8T3CYN2"/>
<sequence>MTYRPKKLYVQSSGRKRLLKIQRACEGTGDHTSSVLHKGTLKIWKKNRPVRIRRTHWKVLHHCVKNTVFLQVPVHFIHSPLHLPTQI</sequence>
<keyword evidence="2" id="KW-1185">Reference proteome</keyword>
<gene>
    <name evidence="1" type="ORF">AGOR_G00193420</name>
</gene>
<evidence type="ECO:0000313" key="2">
    <source>
        <dbReference type="Proteomes" id="UP000829720"/>
    </source>
</evidence>
<accession>A0A8T3CYN2</accession>
<reference evidence="1" key="1">
    <citation type="submission" date="2021-01" db="EMBL/GenBank/DDBJ databases">
        <authorList>
            <person name="Zahm M."/>
            <person name="Roques C."/>
            <person name="Cabau C."/>
            <person name="Klopp C."/>
            <person name="Donnadieu C."/>
            <person name="Jouanno E."/>
            <person name="Lampietro C."/>
            <person name="Louis A."/>
            <person name="Herpin A."/>
            <person name="Echchiki A."/>
            <person name="Berthelot C."/>
            <person name="Parey E."/>
            <person name="Roest-Crollius H."/>
            <person name="Braasch I."/>
            <person name="Postlethwait J."/>
            <person name="Bobe J."/>
            <person name="Montfort J."/>
            <person name="Bouchez O."/>
            <person name="Begum T."/>
            <person name="Mejri S."/>
            <person name="Adams A."/>
            <person name="Chen W.-J."/>
            <person name="Guiguen Y."/>
        </authorList>
    </citation>
    <scope>NUCLEOTIDE SEQUENCE</scope>
    <source>
        <tissue evidence="1">Blood</tissue>
    </source>
</reference>
<proteinExistence type="predicted"/>
<organism evidence="1 2">
    <name type="scientific">Albula goreensis</name>
    <dbReference type="NCBI Taxonomy" id="1534307"/>
    <lineage>
        <taxon>Eukaryota</taxon>
        <taxon>Metazoa</taxon>
        <taxon>Chordata</taxon>
        <taxon>Craniata</taxon>
        <taxon>Vertebrata</taxon>
        <taxon>Euteleostomi</taxon>
        <taxon>Actinopterygii</taxon>
        <taxon>Neopterygii</taxon>
        <taxon>Teleostei</taxon>
        <taxon>Albuliformes</taxon>
        <taxon>Albulidae</taxon>
        <taxon>Albula</taxon>
    </lineage>
</organism>